<evidence type="ECO:0000313" key="3">
    <source>
        <dbReference type="Proteomes" id="UP000027731"/>
    </source>
</evidence>
<keyword evidence="1" id="KW-0812">Transmembrane</keyword>
<feature type="transmembrane region" description="Helical" evidence="1">
    <location>
        <begin position="6"/>
        <end position="26"/>
    </location>
</feature>
<keyword evidence="1" id="KW-1133">Transmembrane helix</keyword>
<evidence type="ECO:0000313" key="2">
    <source>
        <dbReference type="EMBL" id="KEK16103.1"/>
    </source>
</evidence>
<feature type="transmembrane region" description="Helical" evidence="1">
    <location>
        <begin position="38"/>
        <end position="59"/>
    </location>
</feature>
<dbReference type="AlphaFoldDB" id="A0A073JQG6"/>
<evidence type="ECO:0000256" key="1">
    <source>
        <dbReference type="SAM" id="Phobius"/>
    </source>
</evidence>
<proteinExistence type="predicted"/>
<sequence length="61" mass="6847">MIEHLLIPIIATFVIEVTMYLTIRIVDNGSENHVKSNAESIVMLSAPIILGIYGIMSFMPW</sequence>
<dbReference type="RefSeq" id="WP_035168379.1">
    <property type="nucleotide sequence ID" value="NZ_NGPS01000121.1"/>
</dbReference>
<reference evidence="2 3" key="1">
    <citation type="submission" date="2014-06" db="EMBL/GenBank/DDBJ databases">
        <title>Genetic determinant of reutericyclin biosynthesis of Lactobacillus reuteri.</title>
        <authorList>
            <person name="Lin X."/>
            <person name="Duar R."/>
            <person name="Walter J."/>
            <person name="Gaenzle M."/>
        </authorList>
    </citation>
    <scope>NUCLEOTIDE SEQUENCE [LARGE SCALE GENOMIC DNA]</scope>
    <source>
        <strain evidence="2 3">LTH2584</strain>
    </source>
</reference>
<protein>
    <submittedName>
        <fullName evidence="2">Uncharacterized protein</fullName>
    </submittedName>
</protein>
<organism evidence="2 3">
    <name type="scientific">Limosilactobacillus reuteri</name>
    <name type="common">Lactobacillus reuteri</name>
    <dbReference type="NCBI Taxonomy" id="1598"/>
    <lineage>
        <taxon>Bacteria</taxon>
        <taxon>Bacillati</taxon>
        <taxon>Bacillota</taxon>
        <taxon>Bacilli</taxon>
        <taxon>Lactobacillales</taxon>
        <taxon>Lactobacillaceae</taxon>
        <taxon>Limosilactobacillus</taxon>
    </lineage>
</organism>
<dbReference type="PATRIC" id="fig|1598.90.peg.512"/>
<name>A0A073JQG6_LIMRT</name>
<gene>
    <name evidence="2" type="ORF">LR3_08540</name>
</gene>
<keyword evidence="1" id="KW-0472">Membrane</keyword>
<dbReference type="EMBL" id="JOSX01000010">
    <property type="protein sequence ID" value="KEK16103.1"/>
    <property type="molecule type" value="Genomic_DNA"/>
</dbReference>
<accession>A0A073JQG6</accession>
<comment type="caution">
    <text evidence="2">The sequence shown here is derived from an EMBL/GenBank/DDBJ whole genome shotgun (WGS) entry which is preliminary data.</text>
</comment>
<dbReference type="Proteomes" id="UP000027731">
    <property type="component" value="Unassembled WGS sequence"/>
</dbReference>